<dbReference type="STRING" id="644284.Arch_1030"/>
<dbReference type="PANTHER" id="PTHR23025:SF4">
    <property type="entry name" value="ALPHA_BETA HYDROLASE FOLD-3 DOMAIN-CONTAINING PROTEIN"/>
    <property type="match status" value="1"/>
</dbReference>
<dbReference type="InterPro" id="IPR013094">
    <property type="entry name" value="AB_hydrolase_3"/>
</dbReference>
<gene>
    <name evidence="2" type="ordered locus">Arch_1030</name>
</gene>
<dbReference type="EMBL" id="CP002045">
    <property type="protein sequence ID" value="ADH92750.1"/>
    <property type="molecule type" value="Genomic_DNA"/>
</dbReference>
<dbReference type="eggNOG" id="COG0657">
    <property type="taxonomic scope" value="Bacteria"/>
</dbReference>
<dbReference type="Pfam" id="PF07859">
    <property type="entry name" value="Abhydrolase_3"/>
    <property type="match status" value="1"/>
</dbReference>
<dbReference type="RefSeq" id="WP_013170246.1">
    <property type="nucleotide sequence ID" value="NC_014218.1"/>
</dbReference>
<protein>
    <submittedName>
        <fullName evidence="2">Alpha/beta hydrolase fold-3 domain protein</fullName>
    </submittedName>
</protein>
<reference evidence="2 3" key="1">
    <citation type="journal article" date="2010" name="Stand. Genomic Sci.">
        <title>Complete genome sequence of Arcanobacterium haemolyticum type strain (11018).</title>
        <authorList>
            <person name="Yasawong M."/>
            <person name="Teshima H."/>
            <person name="Lapidus A."/>
            <person name="Nolan M."/>
            <person name="Lucas S."/>
            <person name="Glavina Del Rio T."/>
            <person name="Tice H."/>
            <person name="Cheng J."/>
            <person name="Bruce D."/>
            <person name="Detter C."/>
            <person name="Tapia R."/>
            <person name="Han C."/>
            <person name="Goodwin L."/>
            <person name="Pitluck S."/>
            <person name="Liolios K."/>
            <person name="Ivanova N."/>
            <person name="Mavromatis K."/>
            <person name="Mikhailova N."/>
            <person name="Pati A."/>
            <person name="Chen A."/>
            <person name="Palaniappan K."/>
            <person name="Land M."/>
            <person name="Hauser L."/>
            <person name="Chang Y."/>
            <person name="Jeffries C."/>
            <person name="Rohde M."/>
            <person name="Sikorski J."/>
            <person name="Pukall R."/>
            <person name="Goker M."/>
            <person name="Woyke T."/>
            <person name="Bristow J."/>
            <person name="Eisen J."/>
            <person name="Markowitz V."/>
            <person name="Hugenholtz P."/>
            <person name="Kyrpides N."/>
            <person name="Klenk H."/>
        </authorList>
    </citation>
    <scope>NUCLEOTIDE SEQUENCE [LARGE SCALE GENOMIC DNA]</scope>
    <source>
        <strain evidence="3">ATCC 9345 / DSM 20595 / CCUG 17215 / LMG 16163 / NBRC 15585 / NCTC 8452 / 11018</strain>
    </source>
</reference>
<dbReference type="AlphaFoldDB" id="D7BPA1"/>
<evidence type="ECO:0000313" key="2">
    <source>
        <dbReference type="EMBL" id="ADH92750.1"/>
    </source>
</evidence>
<sequence>MADNLSAQMRAVAERAARIRRELNLSKDTMEQVRAGYVAKREWWNTGGPSVEHKRFAVPFGEEMIPGVRYSPDNASDTTVIYAHGGGWIVGETRSHDRLLRSLSVELNATVLSVEYSLAPEATYPRQINDVVRVLESLDGAGPILLMGDSCGATLMVQVWLALANKEESGCVRERIAGLALFYGAYTRGETQSRIEYSADERGMSREDLEMYERAVLPPGVPADVFELCGRDYHGMPAIYLLSAHCDPLRDDSVLLSECLKEAGVPVTYVDVPGVAHEFMQYGKMLDVVDEVIKNVAHWNPARHT</sequence>
<name>D7BPA1_ARCHD</name>
<dbReference type="GO" id="GO:0004806">
    <property type="term" value="F:triacylglycerol lipase activity"/>
    <property type="evidence" value="ECO:0007669"/>
    <property type="project" value="TreeGrafter"/>
</dbReference>
<evidence type="ECO:0000313" key="3">
    <source>
        <dbReference type="Proteomes" id="UP000000376"/>
    </source>
</evidence>
<dbReference type="KEGG" id="ahe:Arch_1030"/>
<dbReference type="GO" id="GO:0019433">
    <property type="term" value="P:triglyceride catabolic process"/>
    <property type="evidence" value="ECO:0007669"/>
    <property type="project" value="TreeGrafter"/>
</dbReference>
<keyword evidence="3" id="KW-1185">Reference proteome</keyword>
<dbReference type="GO" id="GO:0005829">
    <property type="term" value="C:cytosol"/>
    <property type="evidence" value="ECO:0007669"/>
    <property type="project" value="TreeGrafter"/>
</dbReference>
<dbReference type="PANTHER" id="PTHR23025">
    <property type="entry name" value="TRIACYLGLYCEROL LIPASE"/>
    <property type="match status" value="1"/>
</dbReference>
<organism evidence="2 3">
    <name type="scientific">Arcanobacterium haemolyticum (strain ATCC 9345 / DSM 20595 / CCM 5947 / CCUG 17215 / LMG 16163 / NBRC 15585 / NCTC 8452 / 11018)</name>
    <dbReference type="NCBI Taxonomy" id="644284"/>
    <lineage>
        <taxon>Bacteria</taxon>
        <taxon>Bacillati</taxon>
        <taxon>Actinomycetota</taxon>
        <taxon>Actinomycetes</taxon>
        <taxon>Actinomycetales</taxon>
        <taxon>Actinomycetaceae</taxon>
        <taxon>Arcanobacterium</taxon>
    </lineage>
</organism>
<dbReference type="InterPro" id="IPR029058">
    <property type="entry name" value="AB_hydrolase_fold"/>
</dbReference>
<dbReference type="GO" id="GO:0004771">
    <property type="term" value="F:sterol ester esterase activity"/>
    <property type="evidence" value="ECO:0007669"/>
    <property type="project" value="TreeGrafter"/>
</dbReference>
<dbReference type="Proteomes" id="UP000000376">
    <property type="component" value="Chromosome"/>
</dbReference>
<proteinExistence type="predicted"/>
<dbReference type="Gene3D" id="3.40.50.1820">
    <property type="entry name" value="alpha/beta hydrolase"/>
    <property type="match status" value="1"/>
</dbReference>
<keyword evidence="2" id="KW-0378">Hydrolase</keyword>
<dbReference type="OrthoDB" id="9803828at2"/>
<accession>D7BPA1</accession>
<dbReference type="HOGENOM" id="CLU_012494_6_4_11"/>
<evidence type="ECO:0000259" key="1">
    <source>
        <dbReference type="Pfam" id="PF07859"/>
    </source>
</evidence>
<feature type="domain" description="Alpha/beta hydrolase fold-3" evidence="1">
    <location>
        <begin position="80"/>
        <end position="280"/>
    </location>
</feature>
<dbReference type="SUPFAM" id="SSF53474">
    <property type="entry name" value="alpha/beta-Hydrolases"/>
    <property type="match status" value="1"/>
</dbReference>